<evidence type="ECO:0000313" key="3">
    <source>
        <dbReference type="Proteomes" id="UP000203589"/>
    </source>
</evidence>
<evidence type="ECO:0000313" key="2">
    <source>
        <dbReference type="EMBL" id="ASP19414.1"/>
    </source>
</evidence>
<dbReference type="InterPro" id="IPR010295">
    <property type="entry name" value="DUF898"/>
</dbReference>
<name>A0A222DZL5_9RHOB</name>
<dbReference type="OrthoDB" id="7462354at2"/>
<organism evidence="2 3">
    <name type="scientific">Antarctobacter heliothermus</name>
    <dbReference type="NCBI Taxonomy" id="74033"/>
    <lineage>
        <taxon>Bacteria</taxon>
        <taxon>Pseudomonadati</taxon>
        <taxon>Pseudomonadota</taxon>
        <taxon>Alphaproteobacteria</taxon>
        <taxon>Rhodobacterales</taxon>
        <taxon>Roseobacteraceae</taxon>
        <taxon>Antarctobacter</taxon>
    </lineage>
</organism>
<feature type="transmembrane region" description="Helical" evidence="1">
    <location>
        <begin position="331"/>
        <end position="357"/>
    </location>
</feature>
<feature type="transmembrane region" description="Helical" evidence="1">
    <location>
        <begin position="70"/>
        <end position="95"/>
    </location>
</feature>
<dbReference type="RefSeq" id="WP_094033653.1">
    <property type="nucleotide sequence ID" value="NZ_CP022540.1"/>
</dbReference>
<feature type="transmembrane region" description="Helical" evidence="1">
    <location>
        <begin position="20"/>
        <end position="40"/>
    </location>
</feature>
<sequence>MSTPQDSMDIRYTGEKGPLFNLAFKTGLLTVVTLGIYRFWQKTRIRKYIWSSVNAGGDTFEYTGTGIEKLLGFLIAVVFLAIYIGIIQMVLFYAGLSVMVDPQRASPQEMIAQTIALYITFFAVLPFILYAAYRARRYKMARTRWRGIRFGMEKGAWGFVWRALGYGFLAVITLGILTPLQTFKLEKYQADRSYYGSARFTQTGKWTDLYSAMKHLLIGIGILVVSGSLAVGAAISESIGLAAFGGFGVFVGYIWVIIGSIHYGVQSFAYLTANKVLGDDIRFTAAPRTGFVIKTYIVGGLLVGLLASVAFGIVATIAAAFIPLLQNGGGIIAFSIVMAVGYVVALVLTQALSLILITQPILAHYIEKLEIVNADSLNRIAQREAETGVDAEGFADALDIGGAI</sequence>
<dbReference type="KEGG" id="aht:ANTHELSMS3_00696"/>
<proteinExistence type="predicted"/>
<dbReference type="Pfam" id="PF05987">
    <property type="entry name" value="DUF898"/>
    <property type="match status" value="1"/>
</dbReference>
<dbReference type="AlphaFoldDB" id="A0A222DZL5"/>
<feature type="transmembrane region" description="Helical" evidence="1">
    <location>
        <begin position="115"/>
        <end position="135"/>
    </location>
</feature>
<feature type="transmembrane region" description="Helical" evidence="1">
    <location>
        <begin position="242"/>
        <end position="265"/>
    </location>
</feature>
<protein>
    <submittedName>
        <fullName evidence="2">Membrane protein</fullName>
    </submittedName>
</protein>
<reference evidence="2 3" key="1">
    <citation type="submission" date="2017-07" db="EMBL/GenBank/DDBJ databases">
        <title>Genome Sequence of Antarctobacter heliothermus Strain SMS3 Isolated from a culture of the Diatom Skeletonema marinoi.</title>
        <authorList>
            <person name="Topel M."/>
            <person name="Pinder M.I.M."/>
            <person name="Johansson O.N."/>
            <person name="Kourtchenko O."/>
            <person name="Godhe A."/>
            <person name="Clarke A.K."/>
        </authorList>
    </citation>
    <scope>NUCLEOTIDE SEQUENCE [LARGE SCALE GENOMIC DNA]</scope>
    <source>
        <strain evidence="2 3">SMS3</strain>
    </source>
</reference>
<feature type="transmembrane region" description="Helical" evidence="1">
    <location>
        <begin position="156"/>
        <end position="177"/>
    </location>
</feature>
<evidence type="ECO:0000256" key="1">
    <source>
        <dbReference type="SAM" id="Phobius"/>
    </source>
</evidence>
<dbReference type="EMBL" id="CP022540">
    <property type="protein sequence ID" value="ASP19414.1"/>
    <property type="molecule type" value="Genomic_DNA"/>
</dbReference>
<gene>
    <name evidence="2" type="ORF">ANTHELSMS3_00696</name>
</gene>
<keyword evidence="1" id="KW-0472">Membrane</keyword>
<dbReference type="Proteomes" id="UP000203589">
    <property type="component" value="Chromosome"/>
</dbReference>
<keyword evidence="3" id="KW-1185">Reference proteome</keyword>
<feature type="transmembrane region" description="Helical" evidence="1">
    <location>
        <begin position="216"/>
        <end position="235"/>
    </location>
</feature>
<keyword evidence="1" id="KW-0812">Transmembrane</keyword>
<keyword evidence="1" id="KW-1133">Transmembrane helix</keyword>
<accession>A0A222DZL5</accession>
<feature type="transmembrane region" description="Helical" evidence="1">
    <location>
        <begin position="296"/>
        <end position="324"/>
    </location>
</feature>